<evidence type="ECO:0000313" key="3">
    <source>
        <dbReference type="Proteomes" id="UP000033774"/>
    </source>
</evidence>
<keyword evidence="3" id="KW-1185">Reference proteome</keyword>
<reference evidence="2 3" key="1">
    <citation type="submission" date="2015-03" db="EMBL/GenBank/DDBJ databases">
        <title>Draft genome sequence of Elstera litoralis.</title>
        <authorList>
            <person name="Rahalkar M.C."/>
            <person name="Dhakephalkar P.K."/>
            <person name="Pore S.D."/>
            <person name="Arora P."/>
            <person name="Kapse N.G."/>
            <person name="Pandit P.S."/>
        </authorList>
    </citation>
    <scope>NUCLEOTIDE SEQUENCE [LARGE SCALE GENOMIC DNA]</scope>
    <source>
        <strain evidence="2 3">Dia-1</strain>
    </source>
</reference>
<keyword evidence="1" id="KW-1133">Transmembrane helix</keyword>
<protein>
    <recommendedName>
        <fullName evidence="4">Epimerase</fullName>
    </recommendedName>
</protein>
<feature type="transmembrane region" description="Helical" evidence="1">
    <location>
        <begin position="83"/>
        <end position="101"/>
    </location>
</feature>
<feature type="transmembrane region" description="Helical" evidence="1">
    <location>
        <begin position="54"/>
        <end position="71"/>
    </location>
</feature>
<evidence type="ECO:0000313" key="2">
    <source>
        <dbReference type="EMBL" id="KJV10181.1"/>
    </source>
</evidence>
<dbReference type="EMBL" id="LAJY01000135">
    <property type="protein sequence ID" value="KJV10181.1"/>
    <property type="molecule type" value="Genomic_DNA"/>
</dbReference>
<dbReference type="Pfam" id="PF13781">
    <property type="entry name" value="DoxX_3"/>
    <property type="match status" value="1"/>
</dbReference>
<proteinExistence type="predicted"/>
<keyword evidence="1" id="KW-0472">Membrane</keyword>
<gene>
    <name evidence="2" type="ORF">VZ95_06660</name>
</gene>
<feature type="transmembrane region" description="Helical" evidence="1">
    <location>
        <begin position="12"/>
        <end position="34"/>
    </location>
</feature>
<evidence type="ECO:0008006" key="4">
    <source>
        <dbReference type="Google" id="ProtNLM"/>
    </source>
</evidence>
<sequence>MQGLTDKTLNRLLRLTLAFLWIWTGIVSLGLFPIADSLALVAPLGVPDGMSRALILGGGGLDLLLGILLLARWRVPWVGAAQLALMAAYTALVTLFMPELWLHPLGAIAKNLPVAAATLAMMALEGKRG</sequence>
<dbReference type="InterPro" id="IPR025695">
    <property type="entry name" value="DoxX-like"/>
</dbReference>
<dbReference type="Proteomes" id="UP000033774">
    <property type="component" value="Unassembled WGS sequence"/>
</dbReference>
<dbReference type="RefSeq" id="WP_045775163.1">
    <property type="nucleotide sequence ID" value="NZ_LAJY01000135.1"/>
</dbReference>
<keyword evidence="1" id="KW-0812">Transmembrane</keyword>
<organism evidence="2 3">
    <name type="scientific">Elstera litoralis</name>
    <dbReference type="NCBI Taxonomy" id="552518"/>
    <lineage>
        <taxon>Bacteria</taxon>
        <taxon>Pseudomonadati</taxon>
        <taxon>Pseudomonadota</taxon>
        <taxon>Alphaproteobacteria</taxon>
        <taxon>Rhodospirillales</taxon>
        <taxon>Rhodospirillaceae</taxon>
        <taxon>Elstera</taxon>
    </lineage>
</organism>
<dbReference type="AlphaFoldDB" id="A0A0F3IU02"/>
<name>A0A0F3IU02_9PROT</name>
<evidence type="ECO:0000256" key="1">
    <source>
        <dbReference type="SAM" id="Phobius"/>
    </source>
</evidence>
<comment type="caution">
    <text evidence="2">The sequence shown here is derived from an EMBL/GenBank/DDBJ whole genome shotgun (WGS) entry which is preliminary data.</text>
</comment>
<accession>A0A0F3IU02</accession>